<proteinExistence type="predicted"/>
<dbReference type="SUPFAM" id="SSF53335">
    <property type="entry name" value="S-adenosyl-L-methionine-dependent methyltransferases"/>
    <property type="match status" value="1"/>
</dbReference>
<keyword evidence="5 6" id="KW-0472">Membrane</keyword>
<dbReference type="Proteomes" id="UP000323632">
    <property type="component" value="Unassembled WGS sequence"/>
</dbReference>
<sequence length="1311" mass="149652">MQSIFTSIFDFFEKRKTLYWICFISLFLLCGIGASRIRFENDINKMIPHDASIEAMNDVLNKTKTGEQIIFTLSFKDSLLSNPDSLIILQQSLEADLNKNAKDNIRQIQSQINDEKEQQFSIIALQYLPLFLEESDYQKIDSLIQPARIRSTLEKEHKLLLSPAGMVAKQWIAQDPIGIMPLAFQKFQSLQFDPGYELYNGYIFSSDAKRLTFFIDLKNPASATGKNAAFFKDLDALIAKWERKYPNLHISYFGGPAVAAGNAVQMRDDTILTLSITILLLLALTYYVFRRKRTPLLLMVPVVFGGLFGLALTALIQGSVSIIAIGAGAIILGIVIDFSVHFMSHARTHPDMRENVRTLVFPLTLGGLTTVGAFLALRLANAPLLQDLGTFAASSLAGASLFTLIFLPHLLNEKSSKEKNHPEFKLNLIDKLALLKPEGSKWLLLFVLIATPILFYFAKKVQFDGDLMHLNYMSPKLKQAQDELNKNNAYALSAVFVVAKDSSGELASQKLESTKQLLQQLKQSGKIRNAINPVTLLPSEKEQRLRIERWQRFWNEARVRQTLNAVSDNAVAAGFNVHAFDAFAQTIKQQYYPFDKDARTFLLQLFPNAVSEKDNAHYVIATLKVEPQARREVLNELQKNRQVIITDKQSVSERLLNLLNTDFNKILFFSGALVLLALLIAYGRIELALISFLPMVVTWIWILGIMAIAGLKFNIVNIIISTLIFGLGDDYSIFMMDSLMEQYRTGKNSLSSSRSAVYLSVMTTIIGLGTLVFARHPALQSIAAISILGLLCVVFVSQVLQPVLFNFLIQRRADKGFMPFTLWSLSKSVFAFVYFLAGCILLTLFGIILIGLRPFGKKRSKYLFHFMLSKYTGSLMYIMMNVKKVVEIPDKDVFRKPAVYIANHSSFLDILMVTMIHPKLVLLTNKWVWRSPVFGKIVRMAEYYPVANGAEDSIEPLRDLINRGYGIIVFPEGTRSYDDTIHRFHKGAFYIAEQLELDIIPLVFHGVHYTMEKSDWLLKNGTTTMKMLPSIKSSDIAMGTGYSQRTKMINRYFKKEFQIIKEQNETPRYFREQLIKGYIYKGPVLEWYCRIKIALEDYYEPFHRLLPEKGKFYDLGCGYGFMTYALHWASEGRHFTGVDYDEEKIVTAQNVYLREKEKKLYLRKQKSKLLDETAASIAPKINFECADLTEYQLKECDGIIISDVLHYMLPDEQKALLDKAFQALKDEGVLIVRDGVEDLKERHEGTKRTEKWSTRILNFNKTKNDLHFISKQFIEDWADEKGMTLEIIDRTKKTSNLIFFMKKRNIRSALQ</sequence>
<reference evidence="8 9" key="1">
    <citation type="submission" date="2019-09" db="EMBL/GenBank/DDBJ databases">
        <title>Genome sequence and assembly of Taibaiella sp.</title>
        <authorList>
            <person name="Chhetri G."/>
        </authorList>
    </citation>
    <scope>NUCLEOTIDE SEQUENCE [LARGE SCALE GENOMIC DNA]</scope>
    <source>
        <strain evidence="8 9">KVB11</strain>
    </source>
</reference>
<dbReference type="Gene3D" id="3.40.50.150">
    <property type="entry name" value="Vaccinia Virus protein VP39"/>
    <property type="match status" value="1"/>
</dbReference>
<dbReference type="GO" id="GO:0005886">
    <property type="term" value="C:plasma membrane"/>
    <property type="evidence" value="ECO:0007669"/>
    <property type="project" value="UniProtKB-SubCell"/>
</dbReference>
<comment type="subcellular location">
    <subcellularLocation>
        <location evidence="1">Cell membrane</location>
        <topology evidence="1">Multi-pass membrane protein</topology>
    </subcellularLocation>
</comment>
<feature type="transmembrane region" description="Helical" evidence="6">
    <location>
        <begin position="663"/>
        <end position="682"/>
    </location>
</feature>
<feature type="transmembrane region" description="Helical" evidence="6">
    <location>
        <begin position="688"/>
        <end position="708"/>
    </location>
</feature>
<feature type="transmembrane region" description="Helical" evidence="6">
    <location>
        <begin position="17"/>
        <end position="37"/>
    </location>
</feature>
<evidence type="ECO:0000256" key="5">
    <source>
        <dbReference type="ARBA" id="ARBA00023136"/>
    </source>
</evidence>
<dbReference type="InterPro" id="IPR029063">
    <property type="entry name" value="SAM-dependent_MTases_sf"/>
</dbReference>
<comment type="caution">
    <text evidence="8">The sequence shown here is derived from an EMBL/GenBank/DDBJ whole genome shotgun (WGS) entry which is preliminary data.</text>
</comment>
<feature type="transmembrane region" description="Helical" evidence="6">
    <location>
        <begin position="756"/>
        <end position="774"/>
    </location>
</feature>
<dbReference type="Pfam" id="PF01553">
    <property type="entry name" value="Acyltransferase"/>
    <property type="match status" value="1"/>
</dbReference>
<dbReference type="InterPro" id="IPR004869">
    <property type="entry name" value="MMPL_dom"/>
</dbReference>
<feature type="transmembrane region" description="Helical" evidence="6">
    <location>
        <begin position="322"/>
        <end position="344"/>
    </location>
</feature>
<dbReference type="SUPFAM" id="SSF82866">
    <property type="entry name" value="Multidrug efflux transporter AcrB transmembrane domain"/>
    <property type="match status" value="2"/>
</dbReference>
<feature type="transmembrane region" description="Helical" evidence="6">
    <location>
        <begin position="442"/>
        <end position="458"/>
    </location>
</feature>
<protein>
    <submittedName>
        <fullName evidence="8">MMPL family transporter</fullName>
    </submittedName>
</protein>
<name>A0A5M6CWG8_9BACT</name>
<feature type="transmembrane region" description="Helical" evidence="6">
    <location>
        <begin position="829"/>
        <end position="850"/>
    </location>
</feature>
<dbReference type="InterPro" id="IPR050545">
    <property type="entry name" value="Mycobact_MmpL"/>
</dbReference>
<dbReference type="PANTHER" id="PTHR33406">
    <property type="entry name" value="MEMBRANE PROTEIN MJ1562-RELATED"/>
    <property type="match status" value="1"/>
</dbReference>
<dbReference type="InterPro" id="IPR002123">
    <property type="entry name" value="Plipid/glycerol_acylTrfase"/>
</dbReference>
<dbReference type="InterPro" id="IPR025714">
    <property type="entry name" value="Methyltranfer_dom"/>
</dbReference>
<dbReference type="CDD" id="cd07989">
    <property type="entry name" value="LPLAT_AGPAT-like"/>
    <property type="match status" value="1"/>
</dbReference>
<feature type="transmembrane region" description="Helical" evidence="6">
    <location>
        <begin position="715"/>
        <end position="736"/>
    </location>
</feature>
<evidence type="ECO:0000256" key="4">
    <source>
        <dbReference type="ARBA" id="ARBA00022989"/>
    </source>
</evidence>
<dbReference type="SMART" id="SM00563">
    <property type="entry name" value="PlsC"/>
    <property type="match status" value="1"/>
</dbReference>
<feature type="transmembrane region" description="Helical" evidence="6">
    <location>
        <begin position="295"/>
        <end position="315"/>
    </location>
</feature>
<gene>
    <name evidence="8" type="ORF">F0919_06115</name>
</gene>
<dbReference type="PANTHER" id="PTHR33406:SF13">
    <property type="entry name" value="MEMBRANE PROTEIN YDFJ"/>
    <property type="match status" value="1"/>
</dbReference>
<feature type="transmembrane region" description="Helical" evidence="6">
    <location>
        <begin position="781"/>
        <end position="809"/>
    </location>
</feature>
<evidence type="ECO:0000259" key="7">
    <source>
        <dbReference type="SMART" id="SM00563"/>
    </source>
</evidence>
<organism evidence="8 9">
    <name type="scientific">Taibaiella lutea</name>
    <dbReference type="NCBI Taxonomy" id="2608001"/>
    <lineage>
        <taxon>Bacteria</taxon>
        <taxon>Pseudomonadati</taxon>
        <taxon>Bacteroidota</taxon>
        <taxon>Chitinophagia</taxon>
        <taxon>Chitinophagales</taxon>
        <taxon>Chitinophagaceae</taxon>
        <taxon>Taibaiella</taxon>
    </lineage>
</organism>
<dbReference type="GO" id="GO:0016746">
    <property type="term" value="F:acyltransferase activity"/>
    <property type="evidence" value="ECO:0007669"/>
    <property type="project" value="InterPro"/>
</dbReference>
<feature type="transmembrane region" description="Helical" evidence="6">
    <location>
        <begin position="389"/>
        <end position="411"/>
    </location>
</feature>
<feature type="domain" description="Phospholipid/glycerol acyltransferase" evidence="7">
    <location>
        <begin position="898"/>
        <end position="1007"/>
    </location>
</feature>
<dbReference type="CDD" id="cd02440">
    <property type="entry name" value="AdoMet_MTases"/>
    <property type="match status" value="1"/>
</dbReference>
<keyword evidence="3 6" id="KW-0812">Transmembrane</keyword>
<dbReference type="Pfam" id="PF13847">
    <property type="entry name" value="Methyltransf_31"/>
    <property type="match status" value="1"/>
</dbReference>
<evidence type="ECO:0000256" key="3">
    <source>
        <dbReference type="ARBA" id="ARBA00022692"/>
    </source>
</evidence>
<dbReference type="EMBL" id="VWSH01000001">
    <property type="protein sequence ID" value="KAA5537245.1"/>
    <property type="molecule type" value="Genomic_DNA"/>
</dbReference>
<evidence type="ECO:0000313" key="8">
    <source>
        <dbReference type="EMBL" id="KAA5537245.1"/>
    </source>
</evidence>
<dbReference type="RefSeq" id="WP_150031820.1">
    <property type="nucleotide sequence ID" value="NZ_VWSH01000001.1"/>
</dbReference>
<evidence type="ECO:0000256" key="1">
    <source>
        <dbReference type="ARBA" id="ARBA00004651"/>
    </source>
</evidence>
<evidence type="ECO:0000256" key="6">
    <source>
        <dbReference type="SAM" id="Phobius"/>
    </source>
</evidence>
<dbReference type="Gene3D" id="1.20.1640.10">
    <property type="entry name" value="Multidrug efflux transporter AcrB transmembrane domain"/>
    <property type="match status" value="2"/>
</dbReference>
<keyword evidence="2" id="KW-1003">Cell membrane</keyword>
<keyword evidence="9" id="KW-1185">Reference proteome</keyword>
<evidence type="ECO:0000256" key="2">
    <source>
        <dbReference type="ARBA" id="ARBA00022475"/>
    </source>
</evidence>
<feature type="transmembrane region" description="Helical" evidence="6">
    <location>
        <begin position="356"/>
        <end position="377"/>
    </location>
</feature>
<evidence type="ECO:0000313" key="9">
    <source>
        <dbReference type="Proteomes" id="UP000323632"/>
    </source>
</evidence>
<accession>A0A5M6CWG8</accession>
<keyword evidence="4 6" id="KW-1133">Transmembrane helix</keyword>
<feature type="transmembrane region" description="Helical" evidence="6">
    <location>
        <begin position="271"/>
        <end position="289"/>
    </location>
</feature>
<dbReference type="SUPFAM" id="SSF69593">
    <property type="entry name" value="Glycerol-3-phosphate (1)-acyltransferase"/>
    <property type="match status" value="1"/>
</dbReference>
<dbReference type="Pfam" id="PF03176">
    <property type="entry name" value="MMPL"/>
    <property type="match status" value="2"/>
</dbReference>